<accession>A0AAV5M4C5</accession>
<evidence type="ECO:0000313" key="4">
    <source>
        <dbReference type="Proteomes" id="UP001054252"/>
    </source>
</evidence>
<feature type="compositionally biased region" description="Acidic residues" evidence="2">
    <location>
        <begin position="171"/>
        <end position="181"/>
    </location>
</feature>
<comment type="caution">
    <text evidence="3">The sequence shown here is derived from an EMBL/GenBank/DDBJ whole genome shotgun (WGS) entry which is preliminary data.</text>
</comment>
<evidence type="ECO:0000313" key="3">
    <source>
        <dbReference type="EMBL" id="GKV44648.1"/>
    </source>
</evidence>
<sequence length="236" mass="26392">MGEQEVRGDEVVEFVPRPSPIELDSELKETKVRAPGKGKELIPPHSLQSSLFDAKNTTAARRFINSTFLEVDRHRAREEVLTHVGTIVVKHVLEKEIKEMKESAIELKKNVELLVHNAMKGHIAEFLNSSTFDNIVNLYQLPTAILAFTDCRKKVKSQYPEVDVTKITFGEQEEGVEEDGEIKESEAEAVGIQVEESQPPPLVEVHPIPSKEEQPALPEVEQPPLSAKQQPPPPAE</sequence>
<name>A0AAV5M4C5_9ROSI</name>
<feature type="region of interest" description="Disordered" evidence="2">
    <location>
        <begin position="170"/>
        <end position="236"/>
    </location>
</feature>
<dbReference type="Proteomes" id="UP001054252">
    <property type="component" value="Unassembled WGS sequence"/>
</dbReference>
<evidence type="ECO:0000256" key="2">
    <source>
        <dbReference type="SAM" id="MobiDB-lite"/>
    </source>
</evidence>
<protein>
    <submittedName>
        <fullName evidence="3">Uncharacterized protein</fullName>
    </submittedName>
</protein>
<keyword evidence="4" id="KW-1185">Reference proteome</keyword>
<dbReference type="AlphaFoldDB" id="A0AAV5M4C5"/>
<reference evidence="3 4" key="1">
    <citation type="journal article" date="2021" name="Commun. Biol.">
        <title>The genome of Shorea leprosula (Dipterocarpaceae) highlights the ecological relevance of drought in aseasonal tropical rainforests.</title>
        <authorList>
            <person name="Ng K.K.S."/>
            <person name="Kobayashi M.J."/>
            <person name="Fawcett J.A."/>
            <person name="Hatakeyama M."/>
            <person name="Paape T."/>
            <person name="Ng C.H."/>
            <person name="Ang C.C."/>
            <person name="Tnah L.H."/>
            <person name="Lee C.T."/>
            <person name="Nishiyama T."/>
            <person name="Sese J."/>
            <person name="O'Brien M.J."/>
            <person name="Copetti D."/>
            <person name="Mohd Noor M.I."/>
            <person name="Ong R.C."/>
            <person name="Putra M."/>
            <person name="Sireger I.Z."/>
            <person name="Indrioko S."/>
            <person name="Kosugi Y."/>
            <person name="Izuno A."/>
            <person name="Isagi Y."/>
            <person name="Lee S.L."/>
            <person name="Shimizu K.K."/>
        </authorList>
    </citation>
    <scope>NUCLEOTIDE SEQUENCE [LARGE SCALE GENOMIC DNA]</scope>
    <source>
        <strain evidence="3">214</strain>
    </source>
</reference>
<evidence type="ECO:0000256" key="1">
    <source>
        <dbReference type="SAM" id="Coils"/>
    </source>
</evidence>
<feature type="coiled-coil region" evidence="1">
    <location>
        <begin position="90"/>
        <end position="117"/>
    </location>
</feature>
<gene>
    <name evidence="3" type="ORF">SLEP1_g51810</name>
</gene>
<keyword evidence="1" id="KW-0175">Coiled coil</keyword>
<organism evidence="3 4">
    <name type="scientific">Rubroshorea leprosula</name>
    <dbReference type="NCBI Taxonomy" id="152421"/>
    <lineage>
        <taxon>Eukaryota</taxon>
        <taxon>Viridiplantae</taxon>
        <taxon>Streptophyta</taxon>
        <taxon>Embryophyta</taxon>
        <taxon>Tracheophyta</taxon>
        <taxon>Spermatophyta</taxon>
        <taxon>Magnoliopsida</taxon>
        <taxon>eudicotyledons</taxon>
        <taxon>Gunneridae</taxon>
        <taxon>Pentapetalae</taxon>
        <taxon>rosids</taxon>
        <taxon>malvids</taxon>
        <taxon>Malvales</taxon>
        <taxon>Dipterocarpaceae</taxon>
        <taxon>Rubroshorea</taxon>
    </lineage>
</organism>
<proteinExistence type="predicted"/>
<dbReference type="EMBL" id="BPVZ01000184">
    <property type="protein sequence ID" value="GKV44648.1"/>
    <property type="molecule type" value="Genomic_DNA"/>
</dbReference>